<dbReference type="InterPro" id="IPR057666">
    <property type="entry name" value="DrpA_SLOG"/>
</dbReference>
<dbReference type="Gene3D" id="3.40.50.450">
    <property type="match status" value="1"/>
</dbReference>
<reference evidence="5" key="1">
    <citation type="journal article" date="2019" name="Int. J. Syst. Evol. Microbiol.">
        <title>The Global Catalogue of Microorganisms (GCM) 10K type strain sequencing project: providing services to taxonomists for standard genome sequencing and annotation.</title>
        <authorList>
            <consortium name="The Broad Institute Genomics Platform"/>
            <consortium name="The Broad Institute Genome Sequencing Center for Infectious Disease"/>
            <person name="Wu L."/>
            <person name="Ma J."/>
        </authorList>
    </citation>
    <scope>NUCLEOTIDE SEQUENCE [LARGE SCALE GENOMIC DNA]</scope>
    <source>
        <strain evidence="5">CGMCC 4.7106</strain>
    </source>
</reference>
<dbReference type="Proteomes" id="UP001596096">
    <property type="component" value="Unassembled WGS sequence"/>
</dbReference>
<keyword evidence="5" id="KW-1185">Reference proteome</keyword>
<dbReference type="EMBL" id="JBHSNW010000009">
    <property type="protein sequence ID" value="MFC5817331.1"/>
    <property type="molecule type" value="Genomic_DNA"/>
</dbReference>
<feature type="region of interest" description="Disordered" evidence="2">
    <location>
        <begin position="396"/>
        <end position="523"/>
    </location>
</feature>
<feature type="compositionally biased region" description="Low complexity" evidence="2">
    <location>
        <begin position="495"/>
        <end position="509"/>
    </location>
</feature>
<dbReference type="PANTHER" id="PTHR43022:SF1">
    <property type="entry name" value="PROTEIN SMF"/>
    <property type="match status" value="1"/>
</dbReference>
<feature type="compositionally biased region" description="Low complexity" evidence="2">
    <location>
        <begin position="443"/>
        <end position="458"/>
    </location>
</feature>
<sequence>MSTPDHEARAALMRAADAGDTVMGALVSQLGAVQALQAVRERAAPPGFAFAEELAGRFQSWHARLAACDPAADLEAGERAGARLVIPGDAEWPTQLDALGSGRPLGLWLHGTADLRFSCLRSVAVVGARAATSYGVHVAAQFGIGLSEAGWTVVSGGAFGIDGAAHRGALAAGGPTVVVLACGVDYCYPAEHRSLFAGARDRGVLVSECPPGVRPTRSRFLIRNRVIAALSRGTLVVEAALRSGALNTAGHALTLDRHLGAVPGPITSALSDGCHRLLRERKAVCVTTPEEMIELVGVMGDDLAPALRAPALPRDSLPEQTKRVLDAVPARISAGPATIAVTAGVDLNTALSALGSLAATGYIERTAGGWRARRPVSPIYPKAEPALPRSTPAAAADDLGVVPNPPREASSASNSGVPDELPEVVPSMPDPGGVPTEPAGSEPSSRSAAAGVPAPSAPTEGPSFHGPGSPVSTGKSAAGTSVHAKESFAQGSATPVSSGAFPAGASSSVHMERAPSRGPALPVGTAEFGAGASVRVGECPVQAPASPDWAGQPSAGGCASSIGLGEAAVGASESSDRVGGLLDRGSRSESSVCPEGTAGAVPETLACPGALAGPSASSEECADPGALIPRPRPARE</sequence>
<comment type="similarity">
    <text evidence="1">Belongs to the DprA/Smf family.</text>
</comment>
<gene>
    <name evidence="4" type="primary">dprA</name>
    <name evidence="4" type="ORF">ACFPUY_19735</name>
</gene>
<evidence type="ECO:0000313" key="4">
    <source>
        <dbReference type="EMBL" id="MFC5817331.1"/>
    </source>
</evidence>
<feature type="compositionally biased region" description="Polar residues" evidence="2">
    <location>
        <begin position="470"/>
        <end position="479"/>
    </location>
</feature>
<evidence type="ECO:0000256" key="2">
    <source>
        <dbReference type="SAM" id="MobiDB-lite"/>
    </source>
</evidence>
<dbReference type="PANTHER" id="PTHR43022">
    <property type="entry name" value="PROTEIN SMF"/>
    <property type="match status" value="1"/>
</dbReference>
<dbReference type="RefSeq" id="WP_378524885.1">
    <property type="nucleotide sequence ID" value="NZ_JBHSNW010000009.1"/>
</dbReference>
<name>A0ABW1BY25_9ACTN</name>
<evidence type="ECO:0000259" key="3">
    <source>
        <dbReference type="Pfam" id="PF02481"/>
    </source>
</evidence>
<dbReference type="NCBIfam" id="TIGR00732">
    <property type="entry name" value="dprA"/>
    <property type="match status" value="1"/>
</dbReference>
<dbReference type="Pfam" id="PF02481">
    <property type="entry name" value="DNA_processg_A"/>
    <property type="match status" value="1"/>
</dbReference>
<dbReference type="SUPFAM" id="SSF102405">
    <property type="entry name" value="MCP/YpsA-like"/>
    <property type="match status" value="1"/>
</dbReference>
<comment type="caution">
    <text evidence="4">The sequence shown here is derived from an EMBL/GenBank/DDBJ whole genome shotgun (WGS) entry which is preliminary data.</text>
</comment>
<evidence type="ECO:0000313" key="5">
    <source>
        <dbReference type="Proteomes" id="UP001596096"/>
    </source>
</evidence>
<protein>
    <submittedName>
        <fullName evidence="4">DNA-processing protein DprA</fullName>
    </submittedName>
</protein>
<organism evidence="4 5">
    <name type="scientific">Nonomuraea harbinensis</name>
    <dbReference type="NCBI Taxonomy" id="1286938"/>
    <lineage>
        <taxon>Bacteria</taxon>
        <taxon>Bacillati</taxon>
        <taxon>Actinomycetota</taxon>
        <taxon>Actinomycetes</taxon>
        <taxon>Streptosporangiales</taxon>
        <taxon>Streptosporangiaceae</taxon>
        <taxon>Nonomuraea</taxon>
    </lineage>
</organism>
<feature type="region of interest" description="Disordered" evidence="2">
    <location>
        <begin position="569"/>
        <end position="636"/>
    </location>
</feature>
<evidence type="ECO:0000256" key="1">
    <source>
        <dbReference type="ARBA" id="ARBA00006525"/>
    </source>
</evidence>
<proteinExistence type="inferred from homology"/>
<dbReference type="InterPro" id="IPR003488">
    <property type="entry name" value="DprA"/>
</dbReference>
<feature type="domain" description="Smf/DprA SLOG" evidence="3">
    <location>
        <begin position="84"/>
        <end position="295"/>
    </location>
</feature>
<accession>A0ABW1BY25</accession>